<protein>
    <recommendedName>
        <fullName evidence="3">ResB-like domain-containing protein</fullName>
    </recommendedName>
</protein>
<reference evidence="2" key="1">
    <citation type="journal article" date="2014" name="Front. Microbiol.">
        <title>High frequency of phylogenetically diverse reductive dehalogenase-homologous genes in deep subseafloor sedimentary metagenomes.</title>
        <authorList>
            <person name="Kawai M."/>
            <person name="Futagami T."/>
            <person name="Toyoda A."/>
            <person name="Takaki Y."/>
            <person name="Nishi S."/>
            <person name="Hori S."/>
            <person name="Arai W."/>
            <person name="Tsubouchi T."/>
            <person name="Morono Y."/>
            <person name="Uchiyama I."/>
            <person name="Ito T."/>
            <person name="Fujiyama A."/>
            <person name="Inagaki F."/>
            <person name="Takami H."/>
        </authorList>
    </citation>
    <scope>NUCLEOTIDE SEQUENCE</scope>
    <source>
        <strain evidence="2">Expedition CK06-06</strain>
    </source>
</reference>
<organism evidence="2">
    <name type="scientific">marine sediment metagenome</name>
    <dbReference type="NCBI Taxonomy" id="412755"/>
    <lineage>
        <taxon>unclassified sequences</taxon>
        <taxon>metagenomes</taxon>
        <taxon>ecological metagenomes</taxon>
    </lineage>
</organism>
<sequence>GWQATVAGQKIPRHFIANGYANSWYLDKKGSYQVELEFYPQRLFDKGWKISLAVIPFLLGFLAAQKYKKTK</sequence>
<keyword evidence="1" id="KW-0472">Membrane</keyword>
<keyword evidence="1" id="KW-1133">Transmembrane helix</keyword>
<comment type="caution">
    <text evidence="2">The sequence shown here is derived from an EMBL/GenBank/DDBJ whole genome shotgun (WGS) entry which is preliminary data.</text>
</comment>
<dbReference type="EMBL" id="BARU01000753">
    <property type="protein sequence ID" value="GAH24531.1"/>
    <property type="molecule type" value="Genomic_DNA"/>
</dbReference>
<dbReference type="AlphaFoldDB" id="X1DU34"/>
<feature type="non-terminal residue" evidence="2">
    <location>
        <position position="1"/>
    </location>
</feature>
<evidence type="ECO:0000313" key="2">
    <source>
        <dbReference type="EMBL" id="GAH24531.1"/>
    </source>
</evidence>
<keyword evidence="1" id="KW-0812">Transmembrane</keyword>
<evidence type="ECO:0000256" key="1">
    <source>
        <dbReference type="SAM" id="Phobius"/>
    </source>
</evidence>
<accession>X1DU34</accession>
<gene>
    <name evidence="2" type="ORF">S03H2_02298</name>
</gene>
<evidence type="ECO:0008006" key="3">
    <source>
        <dbReference type="Google" id="ProtNLM"/>
    </source>
</evidence>
<name>X1DU34_9ZZZZ</name>
<feature type="transmembrane region" description="Helical" evidence="1">
    <location>
        <begin position="47"/>
        <end position="64"/>
    </location>
</feature>
<proteinExistence type="predicted"/>